<dbReference type="AlphaFoldDB" id="A0A9N9FE53"/>
<proteinExistence type="inferred from homology"/>
<keyword evidence="5" id="KW-0539">Nucleus</keyword>
<reference evidence="6" key="1">
    <citation type="submission" date="2021-06" db="EMBL/GenBank/DDBJ databases">
        <authorList>
            <person name="Kallberg Y."/>
            <person name="Tangrot J."/>
            <person name="Rosling A."/>
        </authorList>
    </citation>
    <scope>NUCLEOTIDE SEQUENCE</scope>
    <source>
        <strain evidence="6">BR232B</strain>
    </source>
</reference>
<dbReference type="PANTHER" id="PTHR13243">
    <property type="entry name" value="HSPC111 PROTEIN-RELATED"/>
    <property type="match status" value="1"/>
</dbReference>
<evidence type="ECO:0000313" key="7">
    <source>
        <dbReference type="Proteomes" id="UP000789739"/>
    </source>
</evidence>
<dbReference type="PANTHER" id="PTHR13243:SF1">
    <property type="entry name" value="NUCLEOLAR PROTEIN 16"/>
    <property type="match status" value="1"/>
</dbReference>
<gene>
    <name evidence="6" type="ORF">PBRASI_LOCUS4020</name>
</gene>
<dbReference type="Pfam" id="PF09420">
    <property type="entry name" value="Nop16"/>
    <property type="match status" value="1"/>
</dbReference>
<organism evidence="6 7">
    <name type="scientific">Paraglomus brasilianum</name>
    <dbReference type="NCBI Taxonomy" id="144538"/>
    <lineage>
        <taxon>Eukaryota</taxon>
        <taxon>Fungi</taxon>
        <taxon>Fungi incertae sedis</taxon>
        <taxon>Mucoromycota</taxon>
        <taxon>Glomeromycotina</taxon>
        <taxon>Glomeromycetes</taxon>
        <taxon>Paraglomerales</taxon>
        <taxon>Paraglomeraceae</taxon>
        <taxon>Paraglomus</taxon>
    </lineage>
</organism>
<evidence type="ECO:0000256" key="4">
    <source>
        <dbReference type="ARBA" id="ARBA00015522"/>
    </source>
</evidence>
<dbReference type="Proteomes" id="UP000789739">
    <property type="component" value="Unassembled WGS sequence"/>
</dbReference>
<comment type="similarity">
    <text evidence="3">Belongs to the NOP16 family.</text>
</comment>
<keyword evidence="7" id="KW-1185">Reference proteome</keyword>
<dbReference type="InterPro" id="IPR019002">
    <property type="entry name" value="Ribosome_biogenesis_Nop16"/>
</dbReference>
<protein>
    <recommendedName>
        <fullName evidence="4">Nucleolar protein 16</fullName>
    </recommendedName>
</protein>
<accession>A0A9N9FE53</accession>
<dbReference type="GO" id="GO:0005730">
    <property type="term" value="C:nucleolus"/>
    <property type="evidence" value="ECO:0007669"/>
    <property type="project" value="UniProtKB-SubCell"/>
</dbReference>
<dbReference type="GO" id="GO:0042273">
    <property type="term" value="P:ribosomal large subunit biogenesis"/>
    <property type="evidence" value="ECO:0007669"/>
    <property type="project" value="TreeGrafter"/>
</dbReference>
<sequence length="205" mass="23474">MARPRRRRKIKNPSTKVTRRNANKHFKKVRITGHDLIAANWDPKATLRQNYQRLGLMSMLNAPAGGVEKASLDIEEEELDVETLKNILGPDAGIIERDEEGNVINVILGKSKEELEEDVFDKEVEPVPAKTDIVRALEEEAAVVYKKETFQGASQKQFIKQLIDKHGNDYKAMARDIKLNIYQHTKAQLKNKCEKYLRELPTPSR</sequence>
<evidence type="ECO:0000256" key="5">
    <source>
        <dbReference type="ARBA" id="ARBA00023242"/>
    </source>
</evidence>
<dbReference type="EMBL" id="CAJVPI010000393">
    <property type="protein sequence ID" value="CAG8529142.1"/>
    <property type="molecule type" value="Genomic_DNA"/>
</dbReference>
<comment type="function">
    <text evidence="1">Involved in the biogenesis of the 60S ribosomal subunit.</text>
</comment>
<name>A0A9N9FE53_9GLOM</name>
<evidence type="ECO:0000313" key="6">
    <source>
        <dbReference type="EMBL" id="CAG8529142.1"/>
    </source>
</evidence>
<evidence type="ECO:0000256" key="3">
    <source>
        <dbReference type="ARBA" id="ARBA00008479"/>
    </source>
</evidence>
<dbReference type="OrthoDB" id="285729at2759"/>
<comment type="caution">
    <text evidence="6">The sequence shown here is derived from an EMBL/GenBank/DDBJ whole genome shotgun (WGS) entry which is preliminary data.</text>
</comment>
<evidence type="ECO:0000256" key="2">
    <source>
        <dbReference type="ARBA" id="ARBA00004604"/>
    </source>
</evidence>
<evidence type="ECO:0000256" key="1">
    <source>
        <dbReference type="ARBA" id="ARBA00002889"/>
    </source>
</evidence>
<comment type="subcellular location">
    <subcellularLocation>
        <location evidence="2">Nucleus</location>
        <location evidence="2">Nucleolus</location>
    </subcellularLocation>
</comment>